<feature type="compositionally biased region" description="Polar residues" evidence="1">
    <location>
        <begin position="160"/>
        <end position="175"/>
    </location>
</feature>
<feature type="region of interest" description="Disordered" evidence="1">
    <location>
        <begin position="38"/>
        <end position="77"/>
    </location>
</feature>
<accession>A0A9X0BQ17</accession>
<feature type="compositionally biased region" description="Low complexity" evidence="1">
    <location>
        <begin position="470"/>
        <end position="479"/>
    </location>
</feature>
<feature type="compositionally biased region" description="Basic and acidic residues" evidence="1">
    <location>
        <begin position="873"/>
        <end position="883"/>
    </location>
</feature>
<dbReference type="GO" id="GO:0005096">
    <property type="term" value="F:GTPase activator activity"/>
    <property type="evidence" value="ECO:0007669"/>
    <property type="project" value="InterPro"/>
</dbReference>
<dbReference type="GO" id="GO:0031578">
    <property type="term" value="P:mitotic spindle orientation checkpoint signaling"/>
    <property type="evidence" value="ECO:0007669"/>
    <property type="project" value="TreeGrafter"/>
</dbReference>
<evidence type="ECO:0000313" key="2">
    <source>
        <dbReference type="EMBL" id="KAJ5478564.1"/>
    </source>
</evidence>
<feature type="compositionally biased region" description="Low complexity" evidence="1">
    <location>
        <begin position="394"/>
        <end position="404"/>
    </location>
</feature>
<evidence type="ECO:0000313" key="3">
    <source>
        <dbReference type="Proteomes" id="UP001147760"/>
    </source>
</evidence>
<feature type="compositionally biased region" description="Low complexity" evidence="1">
    <location>
        <begin position="447"/>
        <end position="463"/>
    </location>
</feature>
<proteinExistence type="predicted"/>
<feature type="region of interest" description="Disordered" evidence="1">
    <location>
        <begin position="689"/>
        <end position="747"/>
    </location>
</feature>
<feature type="compositionally biased region" description="Polar residues" evidence="1">
    <location>
        <begin position="38"/>
        <end position="48"/>
    </location>
</feature>
<dbReference type="GO" id="GO:1990334">
    <property type="term" value="C:Bfa1-Bub2 complex"/>
    <property type="evidence" value="ECO:0007669"/>
    <property type="project" value="InterPro"/>
</dbReference>
<feature type="compositionally biased region" description="Basic and acidic residues" evidence="1">
    <location>
        <begin position="51"/>
        <end position="66"/>
    </location>
</feature>
<evidence type="ECO:0000256" key="1">
    <source>
        <dbReference type="SAM" id="MobiDB-lite"/>
    </source>
</evidence>
<dbReference type="EMBL" id="JAPWDO010000003">
    <property type="protein sequence ID" value="KAJ5478564.1"/>
    <property type="molecule type" value="Genomic_DNA"/>
</dbReference>
<protein>
    <recommendedName>
        <fullName evidence="4">Cytokinesis regulator</fullName>
    </recommendedName>
</protein>
<dbReference type="AlphaFoldDB" id="A0A9X0BQ17"/>
<organism evidence="2 3">
    <name type="scientific">Penicillium desertorum</name>
    <dbReference type="NCBI Taxonomy" id="1303715"/>
    <lineage>
        <taxon>Eukaryota</taxon>
        <taxon>Fungi</taxon>
        <taxon>Dikarya</taxon>
        <taxon>Ascomycota</taxon>
        <taxon>Pezizomycotina</taxon>
        <taxon>Eurotiomycetes</taxon>
        <taxon>Eurotiomycetidae</taxon>
        <taxon>Eurotiales</taxon>
        <taxon>Aspergillaceae</taxon>
        <taxon>Penicillium</taxon>
    </lineage>
</organism>
<feature type="compositionally biased region" description="Basic and acidic residues" evidence="1">
    <location>
        <begin position="422"/>
        <end position="431"/>
    </location>
</feature>
<evidence type="ECO:0008006" key="4">
    <source>
        <dbReference type="Google" id="ProtNLM"/>
    </source>
</evidence>
<keyword evidence="3" id="KW-1185">Reference proteome</keyword>
<name>A0A9X0BQ17_9EURO</name>
<comment type="caution">
    <text evidence="2">The sequence shown here is derived from an EMBL/GenBank/DDBJ whole genome shotgun (WGS) entry which is preliminary data.</text>
</comment>
<gene>
    <name evidence="2" type="ORF">N7530_004073</name>
</gene>
<feature type="region of interest" description="Disordered" evidence="1">
    <location>
        <begin position="834"/>
        <end position="883"/>
    </location>
</feature>
<feature type="compositionally biased region" description="Polar residues" evidence="1">
    <location>
        <begin position="405"/>
        <end position="414"/>
    </location>
</feature>
<dbReference type="PANTHER" id="PTHR35140">
    <property type="entry name" value="MITOTIC CHECK POINT PROTEIN BFA1"/>
    <property type="match status" value="1"/>
</dbReference>
<dbReference type="InterPro" id="IPR034586">
    <property type="entry name" value="Bfa1/Byr4"/>
</dbReference>
<feature type="compositionally biased region" description="Acidic residues" evidence="1">
    <location>
        <begin position="857"/>
        <end position="869"/>
    </location>
</feature>
<dbReference type="GO" id="GO:0044732">
    <property type="term" value="C:mitotic spindle pole body"/>
    <property type="evidence" value="ECO:0007669"/>
    <property type="project" value="TreeGrafter"/>
</dbReference>
<feature type="compositionally biased region" description="Polar residues" evidence="1">
    <location>
        <begin position="588"/>
        <end position="607"/>
    </location>
</feature>
<feature type="compositionally biased region" description="Polar residues" evidence="1">
    <location>
        <begin position="696"/>
        <end position="709"/>
    </location>
</feature>
<reference evidence="2" key="1">
    <citation type="submission" date="2022-12" db="EMBL/GenBank/DDBJ databases">
        <authorList>
            <person name="Petersen C."/>
        </authorList>
    </citation>
    <scope>NUCLEOTIDE SEQUENCE</scope>
    <source>
        <strain evidence="2">IBT 17660</strain>
    </source>
</reference>
<reference evidence="2" key="2">
    <citation type="journal article" date="2023" name="IMA Fungus">
        <title>Comparative genomic study of the Penicillium genus elucidates a diverse pangenome and 15 lateral gene transfer events.</title>
        <authorList>
            <person name="Petersen C."/>
            <person name="Sorensen T."/>
            <person name="Nielsen M.R."/>
            <person name="Sondergaard T.E."/>
            <person name="Sorensen J.L."/>
            <person name="Fitzpatrick D.A."/>
            <person name="Frisvad J.C."/>
            <person name="Nielsen K.L."/>
        </authorList>
    </citation>
    <scope>NUCLEOTIDE SEQUENCE</scope>
    <source>
        <strain evidence="2">IBT 17660</strain>
    </source>
</reference>
<dbReference type="PANTHER" id="PTHR35140:SF1">
    <property type="entry name" value="MITOTIC CHECK POINT PROTEIN BFA1"/>
    <property type="match status" value="1"/>
</dbReference>
<dbReference type="OrthoDB" id="19159at2759"/>
<dbReference type="Proteomes" id="UP001147760">
    <property type="component" value="Unassembled WGS sequence"/>
</dbReference>
<feature type="region of interest" description="Disordered" evidence="1">
    <location>
        <begin position="383"/>
        <end position="646"/>
    </location>
</feature>
<feature type="region of interest" description="Disordered" evidence="1">
    <location>
        <begin position="1"/>
        <end position="21"/>
    </location>
</feature>
<sequence length="918" mass="100136">MESLPIHLRPGTDEPIECWDDDDDLQFSEDIHFRTASSAGSITNSSFRPSGHRDSISSRRSARSDIDSNAGDEDWQVPLYDNDEFAKEDAIASAKTAGIPIPPNIPKSALIGGTIKRLSTRKTKQTFVDDWSEDVELPGPETLLQLKTPRETMFPDSLRNLSSAATSPVKSTASPSWDDEFPTRLQSNLGPFDTFQDDNNSLGTRDIPTLKAPTPRSPNKLNIGNVGGGFNIEQETEDDFNQDFELPANHEPLELSHRKANFYVSSPTLEDFDLEWSEGSIGVRVGGTARDGRSVPSSSISIASPSVSSCLTAESEDDGLDGIVIPEGPLDFSASLQKRQTAQAENVEVEGSQVDHVPSDADDFFSGIDIDNEKAFSFGKPALNPNIKCRTERPSSPTRRSATTLTFTSATGSPRTRIPRLSGHDRTHSTHLETVSESGAPLSKFRTSQSRLGHSSQSSTSSLPAPIANSTSPTPTLTSRRFLGSRNSRDIAQAGEGNTSVRRLKTKRSLPSIRGLGSTASMTASQRPPDRPGRLPSARPKTPVDLPTTDARSLVRRPQVPFMPAGVSESQSHHASVKGYRSSRRTNSDSSGGLLSPQGTVSRLSRPTRNEPLRAGFGDTSAESLGSSTKRTITRPTKRRNFGDGTELESFDDLSTSVLAESKFVKTPTGRGAPRNAREQRIASMAINSKGREPNPLSTFNSNWKSQPISRIPPASATIRSRKGKPNAKSTSKPHLIKPMGSGVQDAKSVRGMRYNPTNFRWEGNENLVQEFDSPKSPKPAPALITNVGAMQNVQTVGGMVFDPHRMCWLRASLGDEDDVFAGLDDLDDKIPMNGRNSGAIGDQQFPAGDDASAGESSDEGPMTEEFDVGPEFIRRQRAEEDKWRRKVDKWVFDRGDQDQNHWKWIIRDLVAFDRGSA</sequence>
<feature type="region of interest" description="Disordered" evidence="1">
    <location>
        <begin position="160"/>
        <end position="200"/>
    </location>
</feature>